<evidence type="ECO:0000259" key="3">
    <source>
        <dbReference type="Pfam" id="PF12971"/>
    </source>
</evidence>
<evidence type="ECO:0000259" key="4">
    <source>
        <dbReference type="Pfam" id="PF12972"/>
    </source>
</evidence>
<dbReference type="InterPro" id="IPR029018">
    <property type="entry name" value="Hex-like_dom2"/>
</dbReference>
<dbReference type="Gene3D" id="1.20.120.670">
    <property type="entry name" value="N-acetyl-b-d-glucoasminidase"/>
    <property type="match status" value="1"/>
</dbReference>
<dbReference type="AlphaFoldDB" id="A0A0C1DMY0"/>
<dbReference type="GO" id="GO:0016787">
    <property type="term" value="F:hydrolase activity"/>
    <property type="evidence" value="ECO:0007669"/>
    <property type="project" value="UniProtKB-KW"/>
</dbReference>
<feature type="domain" description="Alpha-N-acetylglucosaminidase tim-barrel" evidence="2">
    <location>
        <begin position="123"/>
        <end position="444"/>
    </location>
</feature>
<feature type="domain" description="Alpha-N-acetylglucosaminidase N-terminal" evidence="3">
    <location>
        <begin position="29"/>
        <end position="108"/>
    </location>
</feature>
<sequence>MNSSKVKKYILLCIGLACFGYVKAQVFSPVKEIAARRVPWLVSSLTFSNIPAQDGKDVFELSTKNNKINIAASNANAAAEGLGWYLRYYCKRSLSHLGDNLEAVKKLPQITGKVRIVSPYPYRYALNYCTISYSMSFYQWKDWERELDWMALNGVNLILAPVGMEAVWQNTLKQIGYTKEEILAFIPGPAFDAWWLMGNLEGWGGPVSQTLIDQQVSLEKQIIKRMKDLKIEPVMQGFYGMVPTSLKNKMKVTVADQGKWAGGFTRPDFLMPDDPAFEKLADIYYSEMKKLYGRELHFFGGDPFHEGGNSKGVDVTAAATSIQKRMQHHFPGSTWVLQGWQSNPSAALLKGLDKKKTLVIELFGENTNNWERRKAYDGTPFVWSNVSNFGEKNGLYGKLQRFCDEVSRASKSSYGPFLSGVGIIPEGINNNPVAYDLMLELGWHQNFIKVDEWIKGYQDYRYGKSNTELNQAWQLLLQTAYSSPEIYQEGPSESIFCARPAVAIKTVSSWGTRKRNYDPQRFAQAVKLFVAAGADFKSVETYQTDKIDFVRQVLANQGDIVYEKMQAAISAKDADGFKKESESFQRLILQQDSLLSASKYFSLNRWLKQAVDFGKMPQDKTNALKNAKTQISYWGPDDNLKTDLRDYAHKEWSGLLRSLYLQRWQAFIKDELAKINGTPHQAPDYFAMELAWTKKPDDYHEPELNSEQLYQLIARILKESEN</sequence>
<evidence type="ECO:0000313" key="5">
    <source>
        <dbReference type="EMBL" id="KIA95390.1"/>
    </source>
</evidence>
<name>A0A0C1DMY0_9SPHI</name>
<dbReference type="Gene3D" id="3.20.20.80">
    <property type="entry name" value="Glycosidases"/>
    <property type="match status" value="1"/>
</dbReference>
<dbReference type="InterPro" id="IPR024733">
    <property type="entry name" value="NAGLU_tim-barrel"/>
</dbReference>
<feature type="domain" description="Alpha-N-acetylglucosaminidase C-terminal" evidence="4">
    <location>
        <begin position="453"/>
        <end position="716"/>
    </location>
</feature>
<dbReference type="InterPro" id="IPR007781">
    <property type="entry name" value="NAGLU"/>
</dbReference>
<evidence type="ECO:0000256" key="1">
    <source>
        <dbReference type="ARBA" id="ARBA00022801"/>
    </source>
</evidence>
<dbReference type="InterPro" id="IPR024240">
    <property type="entry name" value="NAGLU_N"/>
</dbReference>
<dbReference type="Pfam" id="PF12971">
    <property type="entry name" value="NAGLU_N"/>
    <property type="match status" value="1"/>
</dbReference>
<evidence type="ECO:0000259" key="2">
    <source>
        <dbReference type="Pfam" id="PF05089"/>
    </source>
</evidence>
<dbReference type="PANTHER" id="PTHR12872">
    <property type="entry name" value="ALPHA-N-ACETYLGLUCOSAMINIDASE"/>
    <property type="match status" value="1"/>
</dbReference>
<accession>A0A0C1DMY0</accession>
<dbReference type="Gene3D" id="3.30.379.10">
    <property type="entry name" value="Chitobiase/beta-hexosaminidase domain 2-like"/>
    <property type="match status" value="1"/>
</dbReference>
<dbReference type="Pfam" id="PF12972">
    <property type="entry name" value="NAGLU_C"/>
    <property type="match status" value="1"/>
</dbReference>
<keyword evidence="6" id="KW-1185">Reference proteome</keyword>
<evidence type="ECO:0000313" key="6">
    <source>
        <dbReference type="Proteomes" id="UP000031246"/>
    </source>
</evidence>
<proteinExistence type="predicted"/>
<protein>
    <submittedName>
        <fullName evidence="5">Alpha-N-acetylglucosaminidase</fullName>
    </submittedName>
</protein>
<dbReference type="OrthoDB" id="179563at2"/>
<organism evidence="5 6">
    <name type="scientific">Pedobacter kyungheensis</name>
    <dbReference type="NCBI Taxonomy" id="1069985"/>
    <lineage>
        <taxon>Bacteria</taxon>
        <taxon>Pseudomonadati</taxon>
        <taxon>Bacteroidota</taxon>
        <taxon>Sphingobacteriia</taxon>
        <taxon>Sphingobacteriales</taxon>
        <taxon>Sphingobacteriaceae</taxon>
        <taxon>Pedobacter</taxon>
    </lineage>
</organism>
<gene>
    <name evidence="5" type="ORF">OC25_05980</name>
</gene>
<dbReference type="Pfam" id="PF05089">
    <property type="entry name" value="NAGLU"/>
    <property type="match status" value="1"/>
</dbReference>
<dbReference type="PANTHER" id="PTHR12872:SF1">
    <property type="entry name" value="ALPHA-N-ACETYLGLUCOSAMINIDASE"/>
    <property type="match status" value="1"/>
</dbReference>
<comment type="caution">
    <text evidence="5">The sequence shown here is derived from an EMBL/GenBank/DDBJ whole genome shotgun (WGS) entry which is preliminary data.</text>
</comment>
<dbReference type="InterPro" id="IPR024732">
    <property type="entry name" value="NAGLU_C"/>
</dbReference>
<dbReference type="Proteomes" id="UP000031246">
    <property type="component" value="Unassembled WGS sequence"/>
</dbReference>
<dbReference type="EMBL" id="JSYN01000005">
    <property type="protein sequence ID" value="KIA95390.1"/>
    <property type="molecule type" value="Genomic_DNA"/>
</dbReference>
<dbReference type="GO" id="GO:0005975">
    <property type="term" value="P:carbohydrate metabolic process"/>
    <property type="evidence" value="ECO:0007669"/>
    <property type="project" value="UniProtKB-ARBA"/>
</dbReference>
<keyword evidence="1" id="KW-0378">Hydrolase</keyword>
<dbReference type="RefSeq" id="WP_039472862.1">
    <property type="nucleotide sequence ID" value="NZ_JSYN01000005.1"/>
</dbReference>
<reference evidence="5 6" key="1">
    <citation type="submission" date="2014-10" db="EMBL/GenBank/DDBJ databases">
        <title>Pedobacter Kyungheensis.</title>
        <authorList>
            <person name="Anderson B.M."/>
            <person name="Newman J.D."/>
        </authorList>
    </citation>
    <scope>NUCLEOTIDE SEQUENCE [LARGE SCALE GENOMIC DNA]</scope>
    <source>
        <strain evidence="5 6">KACC 16221</strain>
    </source>
</reference>